<reference evidence="19 20" key="1">
    <citation type="submission" date="2020-08" db="EMBL/GenBank/DDBJ databases">
        <title>Genome sequence of Rhizobiales bacterium strain IZ6.</title>
        <authorList>
            <person name="Nakai R."/>
            <person name="Naganuma T."/>
        </authorList>
    </citation>
    <scope>NUCLEOTIDE SEQUENCE [LARGE SCALE GENOMIC DNA]</scope>
    <source>
        <strain evidence="19 20">IZ6</strain>
    </source>
</reference>
<evidence type="ECO:0000256" key="13">
    <source>
        <dbReference type="ARBA" id="ARBA00032850"/>
    </source>
</evidence>
<dbReference type="InterPro" id="IPR001940">
    <property type="entry name" value="Peptidase_S1C"/>
</dbReference>
<evidence type="ECO:0000256" key="8">
    <source>
        <dbReference type="ARBA" id="ARBA00022737"/>
    </source>
</evidence>
<dbReference type="AlphaFoldDB" id="A0A6S6QVV6"/>
<keyword evidence="8" id="KW-0677">Repeat</keyword>
<dbReference type="NCBIfam" id="TIGR02037">
    <property type="entry name" value="degP_htrA_DO"/>
    <property type="match status" value="1"/>
</dbReference>
<evidence type="ECO:0000256" key="10">
    <source>
        <dbReference type="ARBA" id="ARBA00022801"/>
    </source>
</evidence>
<evidence type="ECO:0000313" key="20">
    <source>
        <dbReference type="Proteomes" id="UP000515317"/>
    </source>
</evidence>
<evidence type="ECO:0000256" key="16">
    <source>
        <dbReference type="SAM" id="MobiDB-lite"/>
    </source>
</evidence>
<feature type="binding site" evidence="15">
    <location>
        <begin position="230"/>
        <end position="232"/>
    </location>
    <ligand>
        <name>substrate</name>
    </ligand>
</feature>
<evidence type="ECO:0000256" key="11">
    <source>
        <dbReference type="ARBA" id="ARBA00022825"/>
    </source>
</evidence>
<dbReference type="Gene3D" id="2.40.10.120">
    <property type="match status" value="1"/>
</dbReference>
<dbReference type="Gene3D" id="2.30.42.10">
    <property type="match status" value="2"/>
</dbReference>
<dbReference type="GO" id="GO:0006508">
    <property type="term" value="P:proteolysis"/>
    <property type="evidence" value="ECO:0007669"/>
    <property type="project" value="UniProtKB-KW"/>
</dbReference>
<dbReference type="InterPro" id="IPR009003">
    <property type="entry name" value="Peptidase_S1_PA"/>
</dbReference>
<feature type="domain" description="PDZ" evidence="18">
    <location>
        <begin position="276"/>
        <end position="341"/>
    </location>
</feature>
<feature type="active site" description="Charge relay system" evidence="14">
    <location>
        <position position="232"/>
    </location>
</feature>
<evidence type="ECO:0000256" key="15">
    <source>
        <dbReference type="PIRSR" id="PIRSR611782-2"/>
    </source>
</evidence>
<feature type="binding site" evidence="15">
    <location>
        <position position="128"/>
    </location>
    <ligand>
        <name>substrate</name>
    </ligand>
</feature>
<sequence length="499" mass="52970">MSLLSYPFRGRFTALAGGLFLAFALALGPASAQSQSQSPPAPRGPDGIADVIDQVIDSVVLISTAQNVDAGPEDQKAPAPELSPDAPLDQFFDDFFERQQRGENQSRPTGEGSGFVIDAAGTIVTNFHVVDGADRVEVVFNDGTKLAAEVVGKDKEIDVAVLKVKPVGPLKPVAFGDPEKLRVGEWVLAMGNPFGIGLSATSGIVSGRNRDMRTGKYDNFIQTDASINKGNSGGPLFNLAGEVVGVNTAILSPTGGSVGIGFAVPTSAFRPVVAQLLEFGETRRGYIGVRIQDVPEEIAKRLAMKNVQGALIAQTVEKGPADHAGIKKGDVVLSFDGKPVSTSRALQRFVADAGIDRDVEVLIWRDGQEIKTKIRIARLEEPAEPAKPAEEKPAAPPAATGQILGLDVAPLNDDTRSRFKIDPTIDNGVVIVAVRPESPLKDANLRIGETIVEIGQKKVANLEELTQRLAQMKKEGQSSALALIANPAAEMRYLRVPLK</sequence>
<feature type="region of interest" description="Disordered" evidence="16">
    <location>
        <begin position="381"/>
        <end position="407"/>
    </location>
</feature>
<dbReference type="KEGG" id="tso:IZ6_21170"/>
<evidence type="ECO:0000256" key="1">
    <source>
        <dbReference type="ARBA" id="ARBA00001772"/>
    </source>
</evidence>
<comment type="similarity">
    <text evidence="3">Belongs to the peptidase S1C family.</text>
</comment>
<keyword evidence="12" id="KW-0346">Stress response</keyword>
<dbReference type="EC" id="3.4.21.107" evidence="4"/>
<dbReference type="RefSeq" id="WP_222875031.1">
    <property type="nucleotide sequence ID" value="NZ_AP023361.1"/>
</dbReference>
<keyword evidence="7 17" id="KW-0732">Signal</keyword>
<evidence type="ECO:0000256" key="2">
    <source>
        <dbReference type="ARBA" id="ARBA00004418"/>
    </source>
</evidence>
<proteinExistence type="inferred from homology"/>
<keyword evidence="9" id="KW-0574">Periplasm</keyword>
<dbReference type="SMART" id="SM00228">
    <property type="entry name" value="PDZ"/>
    <property type="match status" value="2"/>
</dbReference>
<dbReference type="InterPro" id="IPR001478">
    <property type="entry name" value="PDZ"/>
</dbReference>
<dbReference type="PROSITE" id="PS50106">
    <property type="entry name" value="PDZ"/>
    <property type="match status" value="1"/>
</dbReference>
<dbReference type="PANTHER" id="PTHR22939:SF130">
    <property type="entry name" value="PERIPLASMIC SERINE ENDOPROTEASE DEGP-LIKE-RELATED"/>
    <property type="match status" value="1"/>
</dbReference>
<dbReference type="InterPro" id="IPR036034">
    <property type="entry name" value="PDZ_sf"/>
</dbReference>
<accession>A0A6S6QVV6</accession>
<dbReference type="GO" id="GO:0004252">
    <property type="term" value="F:serine-type endopeptidase activity"/>
    <property type="evidence" value="ECO:0007669"/>
    <property type="project" value="InterPro"/>
</dbReference>
<dbReference type="PRINTS" id="PR00834">
    <property type="entry name" value="PROTEASES2C"/>
</dbReference>
<evidence type="ECO:0000256" key="14">
    <source>
        <dbReference type="PIRSR" id="PIRSR611782-1"/>
    </source>
</evidence>
<evidence type="ECO:0000256" key="4">
    <source>
        <dbReference type="ARBA" id="ARBA00013035"/>
    </source>
</evidence>
<organism evidence="19 20">
    <name type="scientific">Terrihabitans soli</name>
    <dbReference type="NCBI Taxonomy" id="708113"/>
    <lineage>
        <taxon>Bacteria</taxon>
        <taxon>Pseudomonadati</taxon>
        <taxon>Pseudomonadota</taxon>
        <taxon>Alphaproteobacteria</taxon>
        <taxon>Hyphomicrobiales</taxon>
        <taxon>Terrihabitans</taxon>
    </lineage>
</organism>
<dbReference type="Proteomes" id="UP000515317">
    <property type="component" value="Chromosome"/>
</dbReference>
<evidence type="ECO:0000256" key="9">
    <source>
        <dbReference type="ARBA" id="ARBA00022764"/>
    </source>
</evidence>
<protein>
    <recommendedName>
        <fullName evidence="5">Probable periplasmic serine endoprotease DegP-like</fullName>
        <ecNumber evidence="4">3.4.21.107</ecNumber>
    </recommendedName>
    <alternativeName>
        <fullName evidence="13">Protease Do</fullName>
    </alternativeName>
</protein>
<dbReference type="Pfam" id="PF13180">
    <property type="entry name" value="PDZ_2"/>
    <property type="match status" value="2"/>
</dbReference>
<feature type="active site" description="Charge relay system" evidence="14">
    <location>
        <position position="158"/>
    </location>
</feature>
<feature type="signal peptide" evidence="17">
    <location>
        <begin position="1"/>
        <end position="32"/>
    </location>
</feature>
<evidence type="ECO:0000313" key="19">
    <source>
        <dbReference type="EMBL" id="BCJ91382.1"/>
    </source>
</evidence>
<keyword evidence="11" id="KW-0720">Serine protease</keyword>
<comment type="subcellular location">
    <subcellularLocation>
        <location evidence="2">Periplasm</location>
    </subcellularLocation>
</comment>
<dbReference type="GO" id="GO:0042597">
    <property type="term" value="C:periplasmic space"/>
    <property type="evidence" value="ECO:0007669"/>
    <property type="project" value="UniProtKB-SubCell"/>
</dbReference>
<evidence type="ECO:0000256" key="7">
    <source>
        <dbReference type="ARBA" id="ARBA00022729"/>
    </source>
</evidence>
<name>A0A6S6QVV6_9HYPH</name>
<evidence type="ECO:0000256" key="12">
    <source>
        <dbReference type="ARBA" id="ARBA00023016"/>
    </source>
</evidence>
<dbReference type="SUPFAM" id="SSF50156">
    <property type="entry name" value="PDZ domain-like"/>
    <property type="match status" value="2"/>
</dbReference>
<dbReference type="EMBL" id="AP023361">
    <property type="protein sequence ID" value="BCJ91382.1"/>
    <property type="molecule type" value="Genomic_DNA"/>
</dbReference>
<feature type="binding site" evidence="15">
    <location>
        <position position="158"/>
    </location>
    <ligand>
        <name>substrate</name>
    </ligand>
</feature>
<keyword evidence="20" id="KW-1185">Reference proteome</keyword>
<gene>
    <name evidence="19" type="ORF">IZ6_21170</name>
</gene>
<dbReference type="InterPro" id="IPR011782">
    <property type="entry name" value="Pept_S1C_Do"/>
</dbReference>
<keyword evidence="6 19" id="KW-0645">Protease</keyword>
<evidence type="ECO:0000256" key="6">
    <source>
        <dbReference type="ARBA" id="ARBA00022670"/>
    </source>
</evidence>
<comment type="catalytic activity">
    <reaction evidence="1">
        <text>Acts on substrates that are at least partially unfolded. The cleavage site P1 residue is normally between a pair of hydrophobic residues, such as Val-|-Val.</text>
        <dbReference type="EC" id="3.4.21.107"/>
    </reaction>
</comment>
<evidence type="ECO:0000256" key="5">
    <source>
        <dbReference type="ARBA" id="ARBA00013958"/>
    </source>
</evidence>
<dbReference type="PANTHER" id="PTHR22939">
    <property type="entry name" value="SERINE PROTEASE FAMILY S1C HTRA-RELATED"/>
    <property type="match status" value="1"/>
</dbReference>
<dbReference type="Pfam" id="PF13365">
    <property type="entry name" value="Trypsin_2"/>
    <property type="match status" value="1"/>
</dbReference>
<evidence type="ECO:0000259" key="18">
    <source>
        <dbReference type="PROSITE" id="PS50106"/>
    </source>
</evidence>
<feature type="chain" id="PRO_5039144658" description="Probable periplasmic serine endoprotease DegP-like" evidence="17">
    <location>
        <begin position="33"/>
        <end position="499"/>
    </location>
</feature>
<evidence type="ECO:0000256" key="17">
    <source>
        <dbReference type="SAM" id="SignalP"/>
    </source>
</evidence>
<feature type="active site" description="Charge relay system" evidence="14">
    <location>
        <position position="128"/>
    </location>
</feature>
<evidence type="ECO:0000256" key="3">
    <source>
        <dbReference type="ARBA" id="ARBA00010541"/>
    </source>
</evidence>
<dbReference type="CDD" id="cd10839">
    <property type="entry name" value="cpPDZ1_DegP-like"/>
    <property type="match status" value="1"/>
</dbReference>
<dbReference type="SUPFAM" id="SSF50494">
    <property type="entry name" value="Trypsin-like serine proteases"/>
    <property type="match status" value="1"/>
</dbReference>
<keyword evidence="10" id="KW-0378">Hydrolase</keyword>